<dbReference type="InterPro" id="IPR007472">
    <property type="entry name" value="N-end_Aminoacyl_Trfase_C"/>
</dbReference>
<comment type="similarity">
    <text evidence="1 5">Belongs to the R-transferase family.</text>
</comment>
<dbReference type="GO" id="GO:0005737">
    <property type="term" value="C:cytoplasm"/>
    <property type="evidence" value="ECO:0007669"/>
    <property type="project" value="TreeGrafter"/>
</dbReference>
<keyword evidence="4 5" id="KW-0012">Acyltransferase</keyword>
<reference evidence="10" key="1">
    <citation type="submission" date="2025-08" db="UniProtKB">
        <authorList>
            <consortium name="RefSeq"/>
        </authorList>
    </citation>
    <scope>IDENTIFICATION</scope>
</reference>
<dbReference type="GO" id="GO:0004057">
    <property type="term" value="F:arginyl-tRNA--protein transferase activity"/>
    <property type="evidence" value="ECO:0007669"/>
    <property type="project" value="UniProtKB-EC"/>
</dbReference>
<dbReference type="CTD" id="11101"/>
<sequence>MAAAGSGSLSIVEYCGSGSGYTCGYCKSSAGNLSHGMWAHAMTAQDYQDLIDRGWRRSGKYVYKPLMNQTCCPQYTVRCSSLDFQPSKSHKKVLKKMLKFLVKGEVCRGAEHDTGEPMESHAEVLISPSFESKDDMGVSESDLRFLEADQEEAGEKGRAKDDGCASNNQETCLGVITDQKVLPCPEAAAPQAAAAPKAGTGADPNKPPCRKAKELRKERRLQKVLQRQQDSTTDLQAATSKAKGSQQKSIEDFIFETLPDTVAHRLEVRVVRSSPASSQFKASFQESYQVYKRYQMVIHQDPPDKPTVSQVRLVPVSTDDPGFSETFSHSAALFAKYQMSVHQDAPSECGEIEFTRFLCDSPLEAETAPGAPDCGYGSFHQQYWLDGKLIAVGVLDILPRCVSSVYLYYDPDYCFLSLGVYSALREIAFTRQLHEQAPDLSYYYMGFYIHSCPKMRYKGQYRPSDLLCPETYTWVSIEQCLPKLENSKYCRFSAEPGAVDKDCVKDLGQVQVLYKRRRMPYRVYKKMRKGPNDETTVQQYASLVGQTCAERMILFRG</sequence>
<dbReference type="OrthoDB" id="74183at2759"/>
<dbReference type="KEGG" id="muo:115469863"/>
<dbReference type="AlphaFoldDB" id="A0A6P7Y6T7"/>
<dbReference type="RefSeq" id="XP_030058454.1">
    <property type="nucleotide sequence ID" value="XM_030202594.1"/>
</dbReference>
<dbReference type="SUPFAM" id="SSF55729">
    <property type="entry name" value="Acyl-CoA N-acyltransferases (Nat)"/>
    <property type="match status" value="1"/>
</dbReference>
<dbReference type="PANTHER" id="PTHR21367">
    <property type="entry name" value="ARGININE-TRNA-PROTEIN TRANSFERASE 1"/>
    <property type="match status" value="1"/>
</dbReference>
<evidence type="ECO:0000256" key="3">
    <source>
        <dbReference type="ARBA" id="ARBA00022786"/>
    </source>
</evidence>
<evidence type="ECO:0000256" key="2">
    <source>
        <dbReference type="ARBA" id="ARBA00022679"/>
    </source>
</evidence>
<feature type="domain" description="N-end rule aminoacyl transferase C-terminal" evidence="8">
    <location>
        <begin position="331"/>
        <end position="468"/>
    </location>
</feature>
<evidence type="ECO:0000256" key="5">
    <source>
        <dbReference type="PIRNR" id="PIRNR037207"/>
    </source>
</evidence>
<dbReference type="InterPro" id="IPR007471">
    <property type="entry name" value="N-end_Aminoacyl_Trfase_N"/>
</dbReference>
<feature type="compositionally biased region" description="Low complexity" evidence="6">
    <location>
        <begin position="193"/>
        <end position="204"/>
    </location>
</feature>
<dbReference type="FunCoup" id="A0A6P7Y6T7">
    <property type="interactions" value="4594"/>
</dbReference>
<keyword evidence="9" id="KW-1185">Reference proteome</keyword>
<dbReference type="GeneID" id="115469863"/>
<dbReference type="InterPro" id="IPR017137">
    <property type="entry name" value="Arg-tRNA-P_Trfase_1_euk"/>
</dbReference>
<protein>
    <recommendedName>
        <fullName evidence="5">Arginyl-tRNA--protein transferase 1</fullName>
        <shortName evidence="5">Arginyltransferase 1</shortName>
        <shortName evidence="5">R-transferase 1</shortName>
        <ecNumber evidence="5">2.3.2.8</ecNumber>
    </recommendedName>
    <alternativeName>
        <fullName evidence="5">Arginine-tRNA--protein transferase 1</fullName>
    </alternativeName>
</protein>
<keyword evidence="2 5" id="KW-0808">Transferase</keyword>
<proteinExistence type="inferred from homology"/>
<keyword evidence="3 5" id="KW-0833">Ubl conjugation pathway</keyword>
<evidence type="ECO:0000259" key="8">
    <source>
        <dbReference type="Pfam" id="PF04377"/>
    </source>
</evidence>
<dbReference type="InParanoid" id="A0A6P7Y6T7"/>
<evidence type="ECO:0000313" key="10">
    <source>
        <dbReference type="RefSeq" id="XP_030058454.1"/>
    </source>
</evidence>
<organism evidence="9 10">
    <name type="scientific">Microcaecilia unicolor</name>
    <dbReference type="NCBI Taxonomy" id="1415580"/>
    <lineage>
        <taxon>Eukaryota</taxon>
        <taxon>Metazoa</taxon>
        <taxon>Chordata</taxon>
        <taxon>Craniata</taxon>
        <taxon>Vertebrata</taxon>
        <taxon>Euteleostomi</taxon>
        <taxon>Amphibia</taxon>
        <taxon>Gymnophiona</taxon>
        <taxon>Siphonopidae</taxon>
        <taxon>Microcaecilia</taxon>
    </lineage>
</organism>
<dbReference type="InterPro" id="IPR016181">
    <property type="entry name" value="Acyl_CoA_acyltransferase"/>
</dbReference>
<dbReference type="InterPro" id="IPR030700">
    <property type="entry name" value="N-end_Aminoacyl_Trfase"/>
</dbReference>
<name>A0A6P7Y6T7_9AMPH</name>
<evidence type="ECO:0000256" key="6">
    <source>
        <dbReference type="SAM" id="MobiDB-lite"/>
    </source>
</evidence>
<dbReference type="Proteomes" id="UP000515156">
    <property type="component" value="Chromosome 5"/>
</dbReference>
<evidence type="ECO:0000256" key="1">
    <source>
        <dbReference type="ARBA" id="ARBA00009991"/>
    </source>
</evidence>
<comment type="catalytic activity">
    <reaction evidence="5">
        <text>an N-terminal L-alpha-aminoacyl-[protein] + L-arginyl-tRNA(Arg) = an N-terminal L-arginyl-L-aminoacyl-[protein] + tRNA(Arg) + H(+)</text>
        <dbReference type="Rhea" id="RHEA:10208"/>
        <dbReference type="Rhea" id="RHEA-COMP:9658"/>
        <dbReference type="Rhea" id="RHEA-COMP:9673"/>
        <dbReference type="Rhea" id="RHEA-COMP:10636"/>
        <dbReference type="Rhea" id="RHEA-COMP:10638"/>
        <dbReference type="ChEBI" id="CHEBI:15378"/>
        <dbReference type="ChEBI" id="CHEBI:78442"/>
        <dbReference type="ChEBI" id="CHEBI:78513"/>
        <dbReference type="ChEBI" id="CHEBI:78597"/>
        <dbReference type="ChEBI" id="CHEBI:83562"/>
        <dbReference type="EC" id="2.3.2.8"/>
    </reaction>
</comment>
<feature type="region of interest" description="Disordered" evidence="6">
    <location>
        <begin position="193"/>
        <end position="243"/>
    </location>
</feature>
<dbReference type="PIRSF" id="PIRSF037207">
    <property type="entry name" value="ATE1_euk"/>
    <property type="match status" value="1"/>
</dbReference>
<evidence type="ECO:0000256" key="4">
    <source>
        <dbReference type="ARBA" id="ARBA00023315"/>
    </source>
</evidence>
<comment type="function">
    <text evidence="5">Involved in the post-translational conjugation of arginine to the N-terminal aspartate or glutamate of a protein. This arginylation is required for degradation of the protein via the ubiquitin pathway.</text>
</comment>
<dbReference type="PANTHER" id="PTHR21367:SF1">
    <property type="entry name" value="ARGINYL-TRNA--PROTEIN TRANSFERASE 1"/>
    <property type="match status" value="1"/>
</dbReference>
<evidence type="ECO:0000313" key="9">
    <source>
        <dbReference type="Proteomes" id="UP000515156"/>
    </source>
</evidence>
<accession>A0A6P7Y6T7</accession>
<evidence type="ECO:0000259" key="7">
    <source>
        <dbReference type="Pfam" id="PF04376"/>
    </source>
</evidence>
<dbReference type="EC" id="2.3.2.8" evidence="5"/>
<feature type="domain" description="N-end aminoacyl transferase N-terminal" evidence="7">
    <location>
        <begin position="22"/>
        <end position="92"/>
    </location>
</feature>
<dbReference type="Pfam" id="PF04376">
    <property type="entry name" value="ATE_N"/>
    <property type="match status" value="1"/>
</dbReference>
<gene>
    <name evidence="10" type="primary">ATE1</name>
</gene>
<dbReference type="Pfam" id="PF04377">
    <property type="entry name" value="ATE_C"/>
    <property type="match status" value="1"/>
</dbReference>
<feature type="compositionally biased region" description="Polar residues" evidence="6">
    <location>
        <begin position="230"/>
        <end position="243"/>
    </location>
</feature>